<reference evidence="1 2" key="1">
    <citation type="journal article" date="2017" name="Curr. Biol.">
        <title>The Evolution of Venom by Co-option of Single-Copy Genes.</title>
        <authorList>
            <person name="Martinson E.O."/>
            <person name="Mrinalini"/>
            <person name="Kelkar Y.D."/>
            <person name="Chang C.H."/>
            <person name="Werren J.H."/>
        </authorList>
    </citation>
    <scope>NUCLEOTIDE SEQUENCE [LARGE SCALE GENOMIC DNA]</scope>
    <source>
        <strain evidence="1 2">Alberta</strain>
        <tissue evidence="1">Whole body</tissue>
    </source>
</reference>
<accession>A0A232EEB9</accession>
<gene>
    <name evidence="1" type="ORF">TSAR_009377</name>
</gene>
<protein>
    <submittedName>
        <fullName evidence="1">Uncharacterized protein</fullName>
    </submittedName>
</protein>
<dbReference type="Proteomes" id="UP000215335">
    <property type="component" value="Unassembled WGS sequence"/>
</dbReference>
<evidence type="ECO:0000313" key="1">
    <source>
        <dbReference type="EMBL" id="OXU16695.1"/>
    </source>
</evidence>
<dbReference type="EMBL" id="NNAY01005397">
    <property type="protein sequence ID" value="OXU16695.1"/>
    <property type="molecule type" value="Genomic_DNA"/>
</dbReference>
<sequence length="110" mass="12930">MLKSNQTQNISRAVMHIPEYNGININLKEFIQNVIKRQGKRNVERKHLRDFSSSEEPSQRLLCFLKIVWSLLSPVLLQVGKGNFHLRSSNQVFLEDVRMDFWRSTALFGR</sequence>
<proteinExistence type="predicted"/>
<keyword evidence="2" id="KW-1185">Reference proteome</keyword>
<name>A0A232EEB9_9HYME</name>
<evidence type="ECO:0000313" key="2">
    <source>
        <dbReference type="Proteomes" id="UP000215335"/>
    </source>
</evidence>
<dbReference type="AlphaFoldDB" id="A0A232EEB9"/>
<organism evidence="1 2">
    <name type="scientific">Trichomalopsis sarcophagae</name>
    <dbReference type="NCBI Taxonomy" id="543379"/>
    <lineage>
        <taxon>Eukaryota</taxon>
        <taxon>Metazoa</taxon>
        <taxon>Ecdysozoa</taxon>
        <taxon>Arthropoda</taxon>
        <taxon>Hexapoda</taxon>
        <taxon>Insecta</taxon>
        <taxon>Pterygota</taxon>
        <taxon>Neoptera</taxon>
        <taxon>Endopterygota</taxon>
        <taxon>Hymenoptera</taxon>
        <taxon>Apocrita</taxon>
        <taxon>Proctotrupomorpha</taxon>
        <taxon>Chalcidoidea</taxon>
        <taxon>Pteromalidae</taxon>
        <taxon>Pteromalinae</taxon>
        <taxon>Trichomalopsis</taxon>
    </lineage>
</organism>
<comment type="caution">
    <text evidence="1">The sequence shown here is derived from an EMBL/GenBank/DDBJ whole genome shotgun (WGS) entry which is preliminary data.</text>
</comment>